<proteinExistence type="predicted"/>
<accession>A0A250XCQ2</accession>
<dbReference type="AlphaFoldDB" id="A0A250XCQ2"/>
<name>A0A250XCQ2_9CHLO</name>
<evidence type="ECO:0000256" key="1">
    <source>
        <dbReference type="SAM" id="SignalP"/>
    </source>
</evidence>
<organism evidence="2 3">
    <name type="scientific">Chlamydomonas eustigma</name>
    <dbReference type="NCBI Taxonomy" id="1157962"/>
    <lineage>
        <taxon>Eukaryota</taxon>
        <taxon>Viridiplantae</taxon>
        <taxon>Chlorophyta</taxon>
        <taxon>core chlorophytes</taxon>
        <taxon>Chlorophyceae</taxon>
        <taxon>CS clade</taxon>
        <taxon>Chlamydomonadales</taxon>
        <taxon>Chlamydomonadaceae</taxon>
        <taxon>Chlamydomonas</taxon>
    </lineage>
</organism>
<dbReference type="Proteomes" id="UP000232323">
    <property type="component" value="Unassembled WGS sequence"/>
</dbReference>
<evidence type="ECO:0000313" key="3">
    <source>
        <dbReference type="Proteomes" id="UP000232323"/>
    </source>
</evidence>
<keyword evidence="1" id="KW-0732">Signal</keyword>
<evidence type="ECO:0008006" key="4">
    <source>
        <dbReference type="Google" id="ProtNLM"/>
    </source>
</evidence>
<gene>
    <name evidence="2" type="ORF">CEUSTIGMA_g8104.t1</name>
</gene>
<reference evidence="2 3" key="1">
    <citation type="submission" date="2017-08" db="EMBL/GenBank/DDBJ databases">
        <title>Acidophilic green algal genome provides insights into adaptation to an acidic environment.</title>
        <authorList>
            <person name="Hirooka S."/>
            <person name="Hirose Y."/>
            <person name="Kanesaki Y."/>
            <person name="Higuchi S."/>
            <person name="Fujiwara T."/>
            <person name="Onuma R."/>
            <person name="Era A."/>
            <person name="Ohbayashi R."/>
            <person name="Uzuka A."/>
            <person name="Nozaki H."/>
            <person name="Yoshikawa H."/>
            <person name="Miyagishima S.Y."/>
        </authorList>
    </citation>
    <scope>NUCLEOTIDE SEQUENCE [LARGE SCALE GENOMIC DNA]</scope>
    <source>
        <strain evidence="2 3">NIES-2499</strain>
    </source>
</reference>
<feature type="chain" id="PRO_5012919519" description="Lipocalin-like domain-containing protein" evidence="1">
    <location>
        <begin position="28"/>
        <end position="209"/>
    </location>
</feature>
<comment type="caution">
    <text evidence="2">The sequence shown here is derived from an EMBL/GenBank/DDBJ whole genome shotgun (WGS) entry which is preliminary data.</text>
</comment>
<sequence length="209" mass="22275">MSRFFTASTCALLILVAVATIAPNVKGDNSNENVLATLQGAWQGTCSQYGAVLVGSSDQEASVTCLPYNAPSTMHYQFFALYNGSSFMFSTTGAIRNVTHGSETFTWKPASGNATVIHISPLKNTSVSVVQAVLSDSDGTLFKYEVMISEVNGTAVYKQSGVVNINGKDVLNNSPSNAHPGKDESLALRCENKNSYNYVCIAHPMKLSA</sequence>
<protein>
    <recommendedName>
        <fullName evidence="4">Lipocalin-like domain-containing protein</fullName>
    </recommendedName>
</protein>
<keyword evidence="3" id="KW-1185">Reference proteome</keyword>
<feature type="signal peptide" evidence="1">
    <location>
        <begin position="1"/>
        <end position="27"/>
    </location>
</feature>
<dbReference type="EMBL" id="BEGY01000055">
    <property type="protein sequence ID" value="GAX80669.1"/>
    <property type="molecule type" value="Genomic_DNA"/>
</dbReference>
<evidence type="ECO:0000313" key="2">
    <source>
        <dbReference type="EMBL" id="GAX80669.1"/>
    </source>
</evidence>